<dbReference type="PRINTS" id="PR00477">
    <property type="entry name" value="PHGLYCKINASE"/>
</dbReference>
<keyword evidence="9" id="KW-0460">Magnesium</keyword>
<dbReference type="Gene3D" id="3.40.50.1260">
    <property type="entry name" value="Phosphoglycerate kinase, N-terminal domain"/>
    <property type="match status" value="2"/>
</dbReference>
<protein>
    <recommendedName>
        <fullName evidence="4 11">Phosphoglycerate kinase</fullName>
        <ecNumber evidence="4 11">2.7.2.3</ecNumber>
    </recommendedName>
</protein>
<evidence type="ECO:0000313" key="13">
    <source>
        <dbReference type="EMBL" id="RVD92949.1"/>
    </source>
</evidence>
<proteinExistence type="inferred from homology"/>
<comment type="catalytic activity">
    <reaction evidence="1 11">
        <text>(2R)-3-phosphoglycerate + ATP = (2R)-3-phospho-glyceroyl phosphate + ADP</text>
        <dbReference type="Rhea" id="RHEA:14801"/>
        <dbReference type="ChEBI" id="CHEBI:30616"/>
        <dbReference type="ChEBI" id="CHEBI:57604"/>
        <dbReference type="ChEBI" id="CHEBI:58272"/>
        <dbReference type="ChEBI" id="CHEBI:456216"/>
        <dbReference type="EC" id="2.7.2.3"/>
    </reaction>
</comment>
<gene>
    <name evidence="13" type="ORF">TUBRATIS_005310</name>
</gene>
<evidence type="ECO:0000256" key="12">
    <source>
        <dbReference type="RuleBase" id="RU000696"/>
    </source>
</evidence>
<comment type="subunit">
    <text evidence="12">Monomer.</text>
</comment>
<evidence type="ECO:0000313" key="14">
    <source>
        <dbReference type="Proteomes" id="UP000282876"/>
    </source>
</evidence>
<evidence type="ECO:0000256" key="10">
    <source>
        <dbReference type="PIRSR" id="PIRSR000724-2"/>
    </source>
</evidence>
<dbReference type="InterPro" id="IPR001576">
    <property type="entry name" value="Phosphoglycerate_kinase"/>
</dbReference>
<dbReference type="GO" id="GO:0005829">
    <property type="term" value="C:cytosol"/>
    <property type="evidence" value="ECO:0007669"/>
    <property type="project" value="TreeGrafter"/>
</dbReference>
<keyword evidence="7 11" id="KW-0418">Kinase</keyword>
<evidence type="ECO:0000256" key="3">
    <source>
        <dbReference type="ARBA" id="ARBA00008982"/>
    </source>
</evidence>
<feature type="binding site" evidence="10">
    <location>
        <position position="290"/>
    </location>
    <ligand>
        <name>ATP</name>
        <dbReference type="ChEBI" id="CHEBI:30616"/>
    </ligand>
</feature>
<evidence type="ECO:0000256" key="1">
    <source>
        <dbReference type="ARBA" id="ARBA00000642"/>
    </source>
</evidence>
<dbReference type="GO" id="GO:0043531">
    <property type="term" value="F:ADP binding"/>
    <property type="evidence" value="ECO:0007669"/>
    <property type="project" value="TreeGrafter"/>
</dbReference>
<dbReference type="SUPFAM" id="SSF53748">
    <property type="entry name" value="Phosphoglycerate kinase"/>
    <property type="match status" value="1"/>
</dbReference>
<dbReference type="EMBL" id="RCSS01000115">
    <property type="protein sequence ID" value="RVD92949.1"/>
    <property type="molecule type" value="Genomic_DNA"/>
</dbReference>
<evidence type="ECO:0000256" key="8">
    <source>
        <dbReference type="ARBA" id="ARBA00022840"/>
    </source>
</evidence>
<dbReference type="GO" id="GO:0004618">
    <property type="term" value="F:phosphoglycerate kinase activity"/>
    <property type="evidence" value="ECO:0007669"/>
    <property type="project" value="UniProtKB-EC"/>
</dbReference>
<evidence type="ECO:0000256" key="9">
    <source>
        <dbReference type="ARBA" id="ARBA00022842"/>
    </source>
</evidence>
<dbReference type="InterPro" id="IPR036043">
    <property type="entry name" value="Phosphoglycerate_kinase_sf"/>
</dbReference>
<evidence type="ECO:0000256" key="2">
    <source>
        <dbReference type="ARBA" id="ARBA00001946"/>
    </source>
</evidence>
<keyword evidence="14" id="KW-1185">Reference proteome</keyword>
<keyword evidence="8 10" id="KW-0067">ATP-binding</keyword>
<reference evidence="13 14" key="1">
    <citation type="submission" date="2018-10" db="EMBL/GenBank/DDBJ databases">
        <title>Draft genome sequence of the microsporidian Tubulinosema ratisbonensis.</title>
        <authorList>
            <person name="Polonais V."/>
            <person name="Peyretaillade E."/>
            <person name="Niehus S."/>
            <person name="Wawrzyniak I."/>
            <person name="Franchet A."/>
            <person name="Gaspin C."/>
            <person name="Reichstadt M."/>
            <person name="Belser C."/>
            <person name="Labadie K."/>
            <person name="Delbac F."/>
            <person name="Ferrandon D."/>
        </authorList>
    </citation>
    <scope>NUCLEOTIDE SEQUENCE [LARGE SCALE GENOMIC DNA]</scope>
    <source>
        <strain evidence="13 14">Franzen</strain>
    </source>
</reference>
<dbReference type="GO" id="GO:0006094">
    <property type="term" value="P:gluconeogenesis"/>
    <property type="evidence" value="ECO:0007669"/>
    <property type="project" value="TreeGrafter"/>
</dbReference>
<sequence length="363" mass="40375">MHTKKSIKDVQLKNKRIFLRLDLNVPLKNKSVLCTHKIDSVLPTINYILENEPKKLIIGTHLGRPNGYSEDLSVKPVVELINKKCKTNFVLRNLDSDLNDKFIFLENLRFYKEEKEGYNDFFKKNADLTVIDSFGCVHRNDKSVTNTLLPTVMGLLMEKELDLIKSIQNGVDLTIFGGAKISDKLKLISGIKSKSVWLVGALATTVLKSKGVKVGKSKCENLNLTNEFKEINLKLPKDFLVEDNQNFKYTTEICDNESVIDIGKESINEIVKDIKESKSVFWNGPAGIFEKKEAEEGTKSIAQALIQLVKQGGKVYVGGGETAMAALQFGELNDYTHVSTGGGALMTLLSGENMPGIDAIDNK</sequence>
<evidence type="ECO:0000256" key="7">
    <source>
        <dbReference type="ARBA" id="ARBA00022777"/>
    </source>
</evidence>
<dbReference type="OrthoDB" id="275353at2759"/>
<keyword evidence="6" id="KW-0547">Nucleotide-binding</keyword>
<evidence type="ECO:0000256" key="4">
    <source>
        <dbReference type="ARBA" id="ARBA00013061"/>
    </source>
</evidence>
<comment type="similarity">
    <text evidence="3 11">Belongs to the phosphoglycerate kinase family.</text>
</comment>
<dbReference type="PANTHER" id="PTHR11406:SF23">
    <property type="entry name" value="PHOSPHOGLYCERATE KINASE 1, CHLOROPLASTIC-RELATED"/>
    <property type="match status" value="1"/>
</dbReference>
<dbReference type="PIRSF" id="PIRSF000724">
    <property type="entry name" value="Pgk"/>
    <property type="match status" value="1"/>
</dbReference>
<dbReference type="EC" id="2.7.2.3" evidence="4 11"/>
<dbReference type="GO" id="GO:0005524">
    <property type="term" value="F:ATP binding"/>
    <property type="evidence" value="ECO:0007669"/>
    <property type="project" value="UniProtKB-KW"/>
</dbReference>
<evidence type="ECO:0000256" key="5">
    <source>
        <dbReference type="ARBA" id="ARBA00022679"/>
    </source>
</evidence>
<accession>A0A437AP94</accession>
<dbReference type="AlphaFoldDB" id="A0A437AP94"/>
<dbReference type="InterPro" id="IPR015824">
    <property type="entry name" value="Phosphoglycerate_kinase_N"/>
</dbReference>
<dbReference type="Proteomes" id="UP000282876">
    <property type="component" value="Unassembled WGS sequence"/>
</dbReference>
<dbReference type="Pfam" id="PF00162">
    <property type="entry name" value="PGK"/>
    <property type="match status" value="1"/>
</dbReference>
<evidence type="ECO:0000256" key="11">
    <source>
        <dbReference type="RuleBase" id="RU000532"/>
    </source>
</evidence>
<dbReference type="GO" id="GO:0006096">
    <property type="term" value="P:glycolytic process"/>
    <property type="evidence" value="ECO:0007669"/>
    <property type="project" value="InterPro"/>
</dbReference>
<dbReference type="PANTHER" id="PTHR11406">
    <property type="entry name" value="PHOSPHOGLYCERATE KINASE"/>
    <property type="match status" value="1"/>
</dbReference>
<organism evidence="13 14">
    <name type="scientific">Tubulinosema ratisbonensis</name>
    <dbReference type="NCBI Taxonomy" id="291195"/>
    <lineage>
        <taxon>Eukaryota</taxon>
        <taxon>Fungi</taxon>
        <taxon>Fungi incertae sedis</taxon>
        <taxon>Microsporidia</taxon>
        <taxon>Tubulinosematoidea</taxon>
        <taxon>Tubulinosematidae</taxon>
        <taxon>Tubulinosema</taxon>
    </lineage>
</organism>
<dbReference type="STRING" id="291195.A0A437AP94"/>
<name>A0A437AP94_9MICR</name>
<comment type="caution">
    <text evidence="13">The sequence shown here is derived from an EMBL/GenBank/DDBJ whole genome shotgun (WGS) entry which is preliminary data.</text>
</comment>
<dbReference type="VEuPathDB" id="MicrosporidiaDB:TUBRATIS_005310"/>
<feature type="binding site" evidence="10">
    <location>
        <position position="184"/>
    </location>
    <ligand>
        <name>ATP</name>
        <dbReference type="ChEBI" id="CHEBI:30616"/>
    </ligand>
</feature>
<keyword evidence="5 11" id="KW-0808">Transferase</keyword>
<comment type="cofactor">
    <cofactor evidence="2">
        <name>Mg(2+)</name>
        <dbReference type="ChEBI" id="CHEBI:18420"/>
    </cofactor>
</comment>
<evidence type="ECO:0000256" key="6">
    <source>
        <dbReference type="ARBA" id="ARBA00022741"/>
    </source>
</evidence>